<dbReference type="RefSeq" id="XP_049182236.1">
    <property type="nucleotide sequence ID" value="XM_049326553.1"/>
</dbReference>
<dbReference type="InterPro" id="IPR004114">
    <property type="entry name" value="THUMP_dom"/>
</dbReference>
<dbReference type="EMBL" id="JAHUZD010000023">
    <property type="protein sequence ID" value="KAI3406491.1"/>
    <property type="molecule type" value="Genomic_DNA"/>
</dbReference>
<dbReference type="Proteomes" id="UP001202479">
    <property type="component" value="Unassembled WGS sequence"/>
</dbReference>
<keyword evidence="4" id="KW-1185">Reference proteome</keyword>
<evidence type="ECO:0000259" key="2">
    <source>
        <dbReference type="PROSITE" id="PS51165"/>
    </source>
</evidence>
<reference evidence="3" key="1">
    <citation type="journal article" date="2022" name="DNA Res.">
        <title>Genome analysis of five recently described species of the CUG-Ser clade uncovers Candida theae as a new hybrid lineage with pathogenic potential in the Candida parapsilosis species complex.</title>
        <authorList>
            <person name="Mixao V."/>
            <person name="Del Olmo V."/>
            <person name="Hegedusova E."/>
            <person name="Saus E."/>
            <person name="Pryszcz L."/>
            <person name="Cillingova A."/>
            <person name="Nosek J."/>
            <person name="Gabaldon T."/>
        </authorList>
    </citation>
    <scope>NUCLEOTIDE SEQUENCE</scope>
    <source>
        <strain evidence="3">CBS 10844</strain>
    </source>
</reference>
<dbReference type="InterPro" id="IPR040183">
    <property type="entry name" value="THUMPD1-like"/>
</dbReference>
<dbReference type="GO" id="GO:0006400">
    <property type="term" value="P:tRNA modification"/>
    <property type="evidence" value="ECO:0007669"/>
    <property type="project" value="InterPro"/>
</dbReference>
<dbReference type="PROSITE" id="PS51165">
    <property type="entry name" value="THUMP"/>
    <property type="match status" value="1"/>
</dbReference>
<dbReference type="SUPFAM" id="SSF143437">
    <property type="entry name" value="THUMP domain-like"/>
    <property type="match status" value="1"/>
</dbReference>
<feature type="domain" description="THUMP" evidence="2">
    <location>
        <begin position="138"/>
        <end position="251"/>
    </location>
</feature>
<name>A0AAI9WZK1_9ASCO</name>
<dbReference type="FunFam" id="3.30.2300.10:FF:000001">
    <property type="entry name" value="THUMP domain-containing protein 1"/>
    <property type="match status" value="1"/>
</dbReference>
<protein>
    <recommendedName>
        <fullName evidence="2">THUMP domain-containing protein</fullName>
    </recommendedName>
</protein>
<dbReference type="Pfam" id="PF02926">
    <property type="entry name" value="THUMP"/>
    <property type="match status" value="1"/>
</dbReference>
<dbReference type="Gene3D" id="3.30.2300.10">
    <property type="entry name" value="THUMP superfamily"/>
    <property type="match status" value="1"/>
</dbReference>
<gene>
    <name evidence="3" type="ORF">KGF56_000623</name>
</gene>
<dbReference type="GO" id="GO:0003723">
    <property type="term" value="F:RNA binding"/>
    <property type="evidence" value="ECO:0007669"/>
    <property type="project" value="UniProtKB-UniRule"/>
</dbReference>
<proteinExistence type="predicted"/>
<dbReference type="CDD" id="cd11717">
    <property type="entry name" value="THUMP_THUMPD1_like"/>
    <property type="match status" value="1"/>
</dbReference>
<accession>A0AAI9WZK1</accession>
<dbReference type="GeneID" id="73378240"/>
<dbReference type="SMART" id="SM00981">
    <property type="entry name" value="THUMP"/>
    <property type="match status" value="1"/>
</dbReference>
<comment type="caution">
    <text evidence="3">The sequence shown here is derived from an EMBL/GenBank/DDBJ whole genome shotgun (WGS) entry which is preliminary data.</text>
</comment>
<dbReference type="PANTHER" id="PTHR13452">
    <property type="entry name" value="THUMP DOMAIN CONTAINING PROTEIN 1-RELATED"/>
    <property type="match status" value="1"/>
</dbReference>
<dbReference type="AlphaFoldDB" id="A0AAI9WZK1"/>
<organism evidence="3 4">
    <name type="scientific">Candida oxycetoniae</name>
    <dbReference type="NCBI Taxonomy" id="497107"/>
    <lineage>
        <taxon>Eukaryota</taxon>
        <taxon>Fungi</taxon>
        <taxon>Dikarya</taxon>
        <taxon>Ascomycota</taxon>
        <taxon>Saccharomycotina</taxon>
        <taxon>Pichiomycetes</taxon>
        <taxon>Debaryomycetaceae</taxon>
        <taxon>Candida/Lodderomyces clade</taxon>
        <taxon>Candida</taxon>
    </lineage>
</organism>
<sequence length="279" mass="31866">MGKRAAKDSCNKPGFKKRKFTNVSKLIDPFSSGIYATCARRKEKQARQELMSILLDKLPQYFNLEDLHADADSNGGNDTRDLSIEEKIERELQELKDSETNTKNNLLQPIDLDCECVIFIKTKKPISPEVLVQKLVRDCYDSGVKTTRYTQKLIPISDSCTATGEEPREQLRQLAKRVLRDHFHKEKDQKPIKFAIQVGKKNFNAMESEEMIKVIAECVGREHGHSVDLKNYDKLILVECYKNNIGIGVVDDYLKYSKFNLQQIFDKSIARATLGSEAS</sequence>
<evidence type="ECO:0000313" key="4">
    <source>
        <dbReference type="Proteomes" id="UP001202479"/>
    </source>
</evidence>
<evidence type="ECO:0000313" key="3">
    <source>
        <dbReference type="EMBL" id="KAI3406491.1"/>
    </source>
</evidence>
<evidence type="ECO:0000256" key="1">
    <source>
        <dbReference type="PROSITE-ProRule" id="PRU00529"/>
    </source>
</evidence>
<keyword evidence="1" id="KW-0694">RNA-binding</keyword>
<dbReference type="PANTHER" id="PTHR13452:SF10">
    <property type="entry name" value="THUMP DOMAIN-CONTAINING PROTEIN 1"/>
    <property type="match status" value="1"/>
</dbReference>